<organism evidence="1 2">
    <name type="scientific">Effrenium voratum</name>
    <dbReference type="NCBI Taxonomy" id="2562239"/>
    <lineage>
        <taxon>Eukaryota</taxon>
        <taxon>Sar</taxon>
        <taxon>Alveolata</taxon>
        <taxon>Dinophyceae</taxon>
        <taxon>Suessiales</taxon>
        <taxon>Symbiodiniaceae</taxon>
        <taxon>Effrenium</taxon>
    </lineage>
</organism>
<dbReference type="Proteomes" id="UP001178507">
    <property type="component" value="Unassembled WGS sequence"/>
</dbReference>
<name>A0AA36MJK4_9DINO</name>
<evidence type="ECO:0000313" key="2">
    <source>
        <dbReference type="Proteomes" id="UP001178507"/>
    </source>
</evidence>
<reference evidence="1" key="1">
    <citation type="submission" date="2023-08" db="EMBL/GenBank/DDBJ databases">
        <authorList>
            <person name="Chen Y."/>
            <person name="Shah S."/>
            <person name="Dougan E. K."/>
            <person name="Thang M."/>
            <person name="Chan C."/>
        </authorList>
    </citation>
    <scope>NUCLEOTIDE SEQUENCE</scope>
</reference>
<comment type="caution">
    <text evidence="1">The sequence shown here is derived from an EMBL/GenBank/DDBJ whole genome shotgun (WGS) entry which is preliminary data.</text>
</comment>
<sequence length="109" mass="11602">MGPSGNQWLSTRKLAEALKDVVQFAAECRNCHAVLNIGCLMIGASFAYACLHSAISVLSEAVCVGSNRPNKSPLAEHARKPQKQHMCAEAKACAAESLRKPRGGKPAKI</sequence>
<protein>
    <submittedName>
        <fullName evidence="1">Uncharacterized protein</fullName>
    </submittedName>
</protein>
<gene>
    <name evidence="1" type="ORF">EVOR1521_LOCUS3786</name>
</gene>
<dbReference type="EMBL" id="CAUJNA010000234">
    <property type="protein sequence ID" value="CAJ1374161.1"/>
    <property type="molecule type" value="Genomic_DNA"/>
</dbReference>
<dbReference type="AlphaFoldDB" id="A0AA36MJK4"/>
<accession>A0AA36MJK4</accession>
<proteinExistence type="predicted"/>
<evidence type="ECO:0000313" key="1">
    <source>
        <dbReference type="EMBL" id="CAJ1374161.1"/>
    </source>
</evidence>
<keyword evidence="2" id="KW-1185">Reference proteome</keyword>